<dbReference type="GO" id="GO:0008374">
    <property type="term" value="F:O-acyltransferase activity"/>
    <property type="evidence" value="ECO:0007669"/>
    <property type="project" value="TreeGrafter"/>
</dbReference>
<dbReference type="AlphaFoldDB" id="A0A2A4G1P5"/>
<dbReference type="InterPro" id="IPR018357">
    <property type="entry name" value="Hexapep_transf_CS"/>
</dbReference>
<keyword evidence="3" id="KW-0677">Repeat</keyword>
<dbReference type="CDD" id="cd04647">
    <property type="entry name" value="LbH_MAT_like"/>
    <property type="match status" value="1"/>
</dbReference>
<dbReference type="EMBL" id="NBWU01000008">
    <property type="protein sequence ID" value="PCE62607.1"/>
    <property type="molecule type" value="Genomic_DNA"/>
</dbReference>
<dbReference type="RefSeq" id="WP_097443694.1">
    <property type="nucleotide sequence ID" value="NZ_NBWU01000008.1"/>
</dbReference>
<dbReference type="PROSITE" id="PS00101">
    <property type="entry name" value="HEXAPEP_TRANSFERASES"/>
    <property type="match status" value="1"/>
</dbReference>
<dbReference type="InterPro" id="IPR011004">
    <property type="entry name" value="Trimer_LpxA-like_sf"/>
</dbReference>
<reference evidence="5 6" key="1">
    <citation type="submission" date="2017-04" db="EMBL/GenBank/DDBJ databases">
        <title>A new member of the family Flavobacteriaceae isolated from ascidians.</title>
        <authorList>
            <person name="Chen L."/>
        </authorList>
    </citation>
    <scope>NUCLEOTIDE SEQUENCE [LARGE SCALE GENOMIC DNA]</scope>
    <source>
        <strain evidence="5 6">HQA918</strain>
    </source>
</reference>
<dbReference type="Gene3D" id="2.160.10.10">
    <property type="entry name" value="Hexapeptide repeat proteins"/>
    <property type="match status" value="1"/>
</dbReference>
<dbReference type="InterPro" id="IPR051159">
    <property type="entry name" value="Hexapeptide_acetyltransf"/>
</dbReference>
<proteinExistence type="inferred from homology"/>
<name>A0A2A4G1P5_9FLAO</name>
<evidence type="ECO:0000256" key="4">
    <source>
        <dbReference type="ARBA" id="ARBA00023315"/>
    </source>
</evidence>
<gene>
    <name evidence="5" type="ORF">B7P33_18415</name>
</gene>
<dbReference type="Pfam" id="PF14602">
    <property type="entry name" value="Hexapep_2"/>
    <property type="match status" value="1"/>
</dbReference>
<sequence length="195" mass="21353">MKRLFKILFLPKELYELIINRITFYRKSITYSNFPQIQGVVLITGRGSIRFGHSVKLNSSRRSNPIGGDNKLIIDLGTNGKLNIGSNSGLSNCTIVCHSSVNIGEYVKIGGSVKIYDTDFHHLNATDRANPETDQPKQKPVKIGNHVFIGAHSIILKGVSIGNNSIIGAGSVVTKNVNENEIWAGNPAKLIKKID</sequence>
<evidence type="ECO:0000313" key="5">
    <source>
        <dbReference type="EMBL" id="PCE62607.1"/>
    </source>
</evidence>
<keyword evidence="6" id="KW-1185">Reference proteome</keyword>
<protein>
    <recommendedName>
        <fullName evidence="7">Transferase</fullName>
    </recommendedName>
</protein>
<evidence type="ECO:0000256" key="1">
    <source>
        <dbReference type="ARBA" id="ARBA00007274"/>
    </source>
</evidence>
<evidence type="ECO:0000256" key="3">
    <source>
        <dbReference type="ARBA" id="ARBA00022737"/>
    </source>
</evidence>
<dbReference type="PANTHER" id="PTHR23416">
    <property type="entry name" value="SIALIC ACID SYNTHASE-RELATED"/>
    <property type="match status" value="1"/>
</dbReference>
<comment type="similarity">
    <text evidence="1">Belongs to the transferase hexapeptide repeat family.</text>
</comment>
<dbReference type="InterPro" id="IPR001451">
    <property type="entry name" value="Hexapep"/>
</dbReference>
<evidence type="ECO:0000313" key="6">
    <source>
        <dbReference type="Proteomes" id="UP000219559"/>
    </source>
</evidence>
<accession>A0A2A4G1P5</accession>
<dbReference type="SUPFAM" id="SSF51161">
    <property type="entry name" value="Trimeric LpxA-like enzymes"/>
    <property type="match status" value="1"/>
</dbReference>
<organism evidence="5 6">
    <name type="scientific">Sediminicola luteus</name>
    <dbReference type="NCBI Taxonomy" id="319238"/>
    <lineage>
        <taxon>Bacteria</taxon>
        <taxon>Pseudomonadati</taxon>
        <taxon>Bacteroidota</taxon>
        <taxon>Flavobacteriia</taxon>
        <taxon>Flavobacteriales</taxon>
        <taxon>Flavobacteriaceae</taxon>
        <taxon>Sediminicola</taxon>
    </lineage>
</organism>
<evidence type="ECO:0008006" key="7">
    <source>
        <dbReference type="Google" id="ProtNLM"/>
    </source>
</evidence>
<evidence type="ECO:0000256" key="2">
    <source>
        <dbReference type="ARBA" id="ARBA00022679"/>
    </source>
</evidence>
<keyword evidence="2" id="KW-0808">Transferase</keyword>
<keyword evidence="4" id="KW-0012">Acyltransferase</keyword>
<comment type="caution">
    <text evidence="5">The sequence shown here is derived from an EMBL/GenBank/DDBJ whole genome shotgun (WGS) entry which is preliminary data.</text>
</comment>
<dbReference type="GO" id="GO:0005829">
    <property type="term" value="C:cytosol"/>
    <property type="evidence" value="ECO:0007669"/>
    <property type="project" value="TreeGrafter"/>
</dbReference>
<dbReference type="OrthoDB" id="9814490at2"/>
<dbReference type="PANTHER" id="PTHR23416:SF23">
    <property type="entry name" value="ACETYLTRANSFERASE C18B11.09C-RELATED"/>
    <property type="match status" value="1"/>
</dbReference>
<dbReference type="Proteomes" id="UP000219559">
    <property type="component" value="Unassembled WGS sequence"/>
</dbReference>